<dbReference type="OrthoDB" id="439808at2759"/>
<dbReference type="InterPro" id="IPR035979">
    <property type="entry name" value="RBD_domain_sf"/>
</dbReference>
<evidence type="ECO:0000256" key="3">
    <source>
        <dbReference type="SAM" id="MobiDB-lite"/>
    </source>
</evidence>
<feature type="domain" description="RRM" evidence="4">
    <location>
        <begin position="101"/>
        <end position="178"/>
    </location>
</feature>
<dbReference type="Pfam" id="PF00076">
    <property type="entry name" value="RRM_1"/>
    <property type="match status" value="2"/>
</dbReference>
<evidence type="ECO:0000259" key="4">
    <source>
        <dbReference type="PROSITE" id="PS50102"/>
    </source>
</evidence>
<dbReference type="GO" id="GO:1901259">
    <property type="term" value="P:chloroplast rRNA processing"/>
    <property type="evidence" value="ECO:0007669"/>
    <property type="project" value="TreeGrafter"/>
</dbReference>
<dbReference type="GO" id="GO:0009535">
    <property type="term" value="C:chloroplast thylakoid membrane"/>
    <property type="evidence" value="ECO:0007669"/>
    <property type="project" value="TreeGrafter"/>
</dbReference>
<dbReference type="GO" id="GO:1990904">
    <property type="term" value="C:ribonucleoprotein complex"/>
    <property type="evidence" value="ECO:0007669"/>
    <property type="project" value="UniProtKB-KW"/>
</dbReference>
<dbReference type="InterPro" id="IPR000504">
    <property type="entry name" value="RRM_dom"/>
</dbReference>
<feature type="domain" description="RRM" evidence="4">
    <location>
        <begin position="197"/>
        <end position="273"/>
    </location>
</feature>
<dbReference type="SMART" id="SM00360">
    <property type="entry name" value="RRM"/>
    <property type="match status" value="2"/>
</dbReference>
<evidence type="ECO:0000256" key="1">
    <source>
        <dbReference type="ARBA" id="ARBA00022884"/>
    </source>
</evidence>
<name>A0A7J6VCN1_THATH</name>
<keyword evidence="1 2" id="KW-0694">RNA-binding</keyword>
<dbReference type="Proteomes" id="UP000554482">
    <property type="component" value="Unassembled WGS sequence"/>
</dbReference>
<organism evidence="5 6">
    <name type="scientific">Thalictrum thalictroides</name>
    <name type="common">Rue-anemone</name>
    <name type="synonym">Anemone thalictroides</name>
    <dbReference type="NCBI Taxonomy" id="46969"/>
    <lineage>
        <taxon>Eukaryota</taxon>
        <taxon>Viridiplantae</taxon>
        <taxon>Streptophyta</taxon>
        <taxon>Embryophyta</taxon>
        <taxon>Tracheophyta</taxon>
        <taxon>Spermatophyta</taxon>
        <taxon>Magnoliopsida</taxon>
        <taxon>Ranunculales</taxon>
        <taxon>Ranunculaceae</taxon>
        <taxon>Thalictroideae</taxon>
        <taxon>Thalictrum</taxon>
    </lineage>
</organism>
<dbReference type="CDD" id="cd00590">
    <property type="entry name" value="RRM_SF"/>
    <property type="match status" value="1"/>
</dbReference>
<evidence type="ECO:0000313" key="5">
    <source>
        <dbReference type="EMBL" id="KAF5182866.1"/>
    </source>
</evidence>
<feature type="compositionally biased region" description="Basic and acidic residues" evidence="3">
    <location>
        <begin position="293"/>
        <end position="304"/>
    </location>
</feature>
<evidence type="ECO:0000313" key="6">
    <source>
        <dbReference type="Proteomes" id="UP000554482"/>
    </source>
</evidence>
<dbReference type="PANTHER" id="PTHR48025">
    <property type="entry name" value="OS02G0815200 PROTEIN"/>
    <property type="match status" value="1"/>
</dbReference>
<gene>
    <name evidence="5" type="ORF">FRX31_027548</name>
</gene>
<feature type="region of interest" description="Disordered" evidence="3">
    <location>
        <begin position="272"/>
        <end position="304"/>
    </location>
</feature>
<dbReference type="PANTHER" id="PTHR48025:SF6">
    <property type="entry name" value="RRM DOMAIN-CONTAINING PROTEIN"/>
    <property type="match status" value="1"/>
</dbReference>
<reference evidence="5 6" key="1">
    <citation type="submission" date="2020-06" db="EMBL/GenBank/DDBJ databases">
        <title>Transcriptomic and genomic resources for Thalictrum thalictroides and T. hernandezii: Facilitating candidate gene discovery in an emerging model plant lineage.</title>
        <authorList>
            <person name="Arias T."/>
            <person name="Riano-Pachon D.M."/>
            <person name="Di Stilio V.S."/>
        </authorList>
    </citation>
    <scope>NUCLEOTIDE SEQUENCE [LARGE SCALE GENOMIC DNA]</scope>
    <source>
        <strain evidence="6">cv. WT478/WT964</strain>
        <tissue evidence="5">Leaves</tissue>
    </source>
</reference>
<proteinExistence type="predicted"/>
<feature type="compositionally biased region" description="Low complexity" evidence="3">
    <location>
        <begin position="277"/>
        <end position="290"/>
    </location>
</feature>
<accession>A0A7J6VCN1</accession>
<keyword evidence="6" id="KW-1185">Reference proteome</keyword>
<dbReference type="Gene3D" id="3.30.70.330">
    <property type="match status" value="2"/>
</dbReference>
<dbReference type="InterPro" id="IPR050502">
    <property type="entry name" value="Euk_RNA-bind_prot"/>
</dbReference>
<keyword evidence="5" id="KW-0687">Ribonucleoprotein</keyword>
<comment type="caution">
    <text evidence="5">The sequence shown here is derived from an EMBL/GenBank/DDBJ whole genome shotgun (WGS) entry which is preliminary data.</text>
</comment>
<dbReference type="AlphaFoldDB" id="A0A7J6VCN1"/>
<protein>
    <submittedName>
        <fullName evidence="5">29 kDa ribonucleoprotein</fullName>
    </submittedName>
</protein>
<dbReference type="PROSITE" id="PS50102">
    <property type="entry name" value="RRM"/>
    <property type="match status" value="2"/>
</dbReference>
<evidence type="ECO:0000256" key="2">
    <source>
        <dbReference type="PROSITE-ProRule" id="PRU00176"/>
    </source>
</evidence>
<dbReference type="SUPFAM" id="SSF54928">
    <property type="entry name" value="RNA-binding domain, RBD"/>
    <property type="match status" value="2"/>
</dbReference>
<dbReference type="EMBL" id="JABWDY010034205">
    <property type="protein sequence ID" value="KAF5182866.1"/>
    <property type="molecule type" value="Genomic_DNA"/>
</dbReference>
<sequence>MATSLGATTPSVSFSSSSSSCLNVLCFSNSSPSIKLHNSYSAPTLTLNSLPLSSLPLLSNKKFFKFELYSTVQEVAVEETQEEVPLKVTQEQEGSSDEKKKKLFIVNLPWGYAVSDIKKLLGECGTVKDVEIIKAKDGRHKGYAFITMASADESQAVIDKFDSYELSGRIIRVEFAKGFKKPSPPRVPGTPSVETRHKLYVTNLSWKARASHLREFFSAECNPVSARVVFNGPSSTGYGFVSFATKEEAEAAISSMDGKELLGRPIRLKFSEKSMDSSGNELEENSSSGGQKVAEDSTDKPEGS</sequence>
<dbReference type="InterPro" id="IPR012677">
    <property type="entry name" value="Nucleotide-bd_a/b_plait_sf"/>
</dbReference>
<dbReference type="GO" id="GO:0003729">
    <property type="term" value="F:mRNA binding"/>
    <property type="evidence" value="ECO:0007669"/>
    <property type="project" value="TreeGrafter"/>
</dbReference>